<dbReference type="GO" id="GO:0005344">
    <property type="term" value="F:oxygen carrier activity"/>
    <property type="evidence" value="ECO:0007669"/>
    <property type="project" value="UniProtKB-KW"/>
</dbReference>
<feature type="non-terminal residue" evidence="19">
    <location>
        <position position="59"/>
    </location>
</feature>
<keyword evidence="10" id="KW-0514">Muscle protein</keyword>
<accession>A0ABD0RW39</accession>
<dbReference type="Proteomes" id="UP001529510">
    <property type="component" value="Unassembled WGS sequence"/>
</dbReference>
<evidence type="ECO:0000256" key="15">
    <source>
        <dbReference type="ARBA" id="ARBA00048118"/>
    </source>
</evidence>
<dbReference type="Pfam" id="PF00042">
    <property type="entry name" value="Globin"/>
    <property type="match status" value="1"/>
</dbReference>
<dbReference type="EMBL" id="JAMKFB020000001">
    <property type="protein sequence ID" value="KAL0202778.1"/>
    <property type="molecule type" value="Genomic_DNA"/>
</dbReference>
<keyword evidence="6 17" id="KW-0561">Oxygen transport</keyword>
<dbReference type="Gene3D" id="6.10.140.2100">
    <property type="match status" value="1"/>
</dbReference>
<keyword evidence="3 17" id="KW-0813">Transport</keyword>
<dbReference type="GO" id="GO:0046872">
    <property type="term" value="F:metal ion binding"/>
    <property type="evidence" value="ECO:0007669"/>
    <property type="project" value="UniProtKB-KW"/>
</dbReference>
<evidence type="ECO:0000259" key="18">
    <source>
        <dbReference type="PROSITE" id="PS01033"/>
    </source>
</evidence>
<evidence type="ECO:0000256" key="8">
    <source>
        <dbReference type="ARBA" id="ARBA00023002"/>
    </source>
</evidence>
<dbReference type="InterPro" id="IPR009050">
    <property type="entry name" value="Globin-like_sf"/>
</dbReference>
<evidence type="ECO:0000313" key="19">
    <source>
        <dbReference type="EMBL" id="KAL0202778.1"/>
    </source>
</evidence>
<comment type="subcellular location">
    <subcellularLocation>
        <location evidence="11">Cytoplasm</location>
        <location evidence="11">Sarcoplasm</location>
    </subcellularLocation>
</comment>
<evidence type="ECO:0000256" key="9">
    <source>
        <dbReference type="ARBA" id="ARBA00023004"/>
    </source>
</evidence>
<dbReference type="GO" id="GO:0016528">
    <property type="term" value="C:sarcoplasm"/>
    <property type="evidence" value="ECO:0007669"/>
    <property type="project" value="UniProtKB-SubCell"/>
</dbReference>
<evidence type="ECO:0000256" key="5">
    <source>
        <dbReference type="ARBA" id="ARBA00022617"/>
    </source>
</evidence>
<evidence type="ECO:0000256" key="7">
    <source>
        <dbReference type="ARBA" id="ARBA00022723"/>
    </source>
</evidence>
<reference evidence="19 20" key="1">
    <citation type="submission" date="2024-05" db="EMBL/GenBank/DDBJ databases">
        <title>Genome sequencing and assembly of Indian major carp, Cirrhinus mrigala (Hamilton, 1822).</title>
        <authorList>
            <person name="Mohindra V."/>
            <person name="Chowdhury L.M."/>
            <person name="Lal K."/>
            <person name="Jena J.K."/>
        </authorList>
    </citation>
    <scope>NUCLEOTIDE SEQUENCE [LARGE SCALE GENOMIC DNA]</scope>
    <source>
        <strain evidence="19">CM1030</strain>
        <tissue evidence="19">Blood</tissue>
    </source>
</reference>
<comment type="caution">
    <text evidence="19">The sequence shown here is derived from an EMBL/GenBank/DDBJ whole genome shotgun (WGS) entry which is preliminary data.</text>
</comment>
<comment type="catalytic activity">
    <reaction evidence="15">
        <text>Fe(III)-heme b-[protein] + nitric oxide + H2O = Fe(II)-heme b-[protein] + nitrite + 2 H(+)</text>
        <dbReference type="Rhea" id="RHEA:77711"/>
        <dbReference type="Rhea" id="RHEA-COMP:18975"/>
        <dbReference type="Rhea" id="RHEA-COMP:18976"/>
        <dbReference type="ChEBI" id="CHEBI:15377"/>
        <dbReference type="ChEBI" id="CHEBI:15378"/>
        <dbReference type="ChEBI" id="CHEBI:16301"/>
        <dbReference type="ChEBI" id="CHEBI:16480"/>
        <dbReference type="ChEBI" id="CHEBI:55376"/>
        <dbReference type="ChEBI" id="CHEBI:60344"/>
    </reaction>
    <physiologicalReaction direction="right-to-left" evidence="15">
        <dbReference type="Rhea" id="RHEA:77713"/>
    </physiologicalReaction>
</comment>
<evidence type="ECO:0000256" key="11">
    <source>
        <dbReference type="ARBA" id="ARBA00044498"/>
    </source>
</evidence>
<evidence type="ECO:0000256" key="4">
    <source>
        <dbReference type="ARBA" id="ARBA00022490"/>
    </source>
</evidence>
<keyword evidence="4" id="KW-0963">Cytoplasm</keyword>
<keyword evidence="9" id="KW-0408">Iron</keyword>
<sequence>FVDIPPSDLAGNEAVAAHGATVLEKLGELLKAKGNHATILKPLANRHANTHKIPLNNFK</sequence>
<keyword evidence="7" id="KW-0479">Metal-binding</keyword>
<keyword evidence="20" id="KW-1185">Reference proteome</keyword>
<evidence type="ECO:0000256" key="16">
    <source>
        <dbReference type="ARBA" id="ARBA00049931"/>
    </source>
</evidence>
<evidence type="ECO:0000256" key="12">
    <source>
        <dbReference type="ARBA" id="ARBA00044514"/>
    </source>
</evidence>
<evidence type="ECO:0000256" key="3">
    <source>
        <dbReference type="ARBA" id="ARBA00022448"/>
    </source>
</evidence>
<evidence type="ECO:0000256" key="1">
    <source>
        <dbReference type="ARBA" id="ARBA00008705"/>
    </source>
</evidence>
<comment type="catalytic activity">
    <reaction evidence="16">
        <text>H2O2 + AH2 = A + 2 H2O</text>
        <dbReference type="Rhea" id="RHEA:30275"/>
        <dbReference type="ChEBI" id="CHEBI:13193"/>
        <dbReference type="ChEBI" id="CHEBI:15377"/>
        <dbReference type="ChEBI" id="CHEBI:16240"/>
        <dbReference type="ChEBI" id="CHEBI:17499"/>
    </reaction>
</comment>
<dbReference type="InterPro" id="IPR000971">
    <property type="entry name" value="Globin"/>
</dbReference>
<name>A0ABD0RW39_CIRMR</name>
<proteinExistence type="inferred from homology"/>
<protein>
    <recommendedName>
        <fullName evidence="2">Myoglobin</fullName>
    </recommendedName>
    <alternativeName>
        <fullName evidence="13">Nitrite reductase MB</fullName>
    </alternativeName>
    <alternativeName>
        <fullName evidence="14">Pseudoperoxidase MB</fullName>
    </alternativeName>
</protein>
<dbReference type="PANTHER" id="PTHR47132:SF1">
    <property type="entry name" value="MYOGLOBIN"/>
    <property type="match status" value="1"/>
</dbReference>
<evidence type="ECO:0000313" key="20">
    <source>
        <dbReference type="Proteomes" id="UP001529510"/>
    </source>
</evidence>
<dbReference type="GO" id="GO:0016491">
    <property type="term" value="F:oxidoreductase activity"/>
    <property type="evidence" value="ECO:0007669"/>
    <property type="project" value="UniProtKB-KW"/>
</dbReference>
<dbReference type="AlphaFoldDB" id="A0ABD0RW39"/>
<keyword evidence="5 17" id="KW-0349">Heme</keyword>
<feature type="non-terminal residue" evidence="19">
    <location>
        <position position="1"/>
    </location>
</feature>
<dbReference type="SUPFAM" id="SSF46458">
    <property type="entry name" value="Globin-like"/>
    <property type="match status" value="1"/>
</dbReference>
<evidence type="ECO:0000256" key="2">
    <source>
        <dbReference type="ARBA" id="ARBA00019044"/>
    </source>
</evidence>
<keyword evidence="8" id="KW-0560">Oxidoreductase</keyword>
<dbReference type="InterPro" id="IPR002335">
    <property type="entry name" value="Myoglobin"/>
</dbReference>
<comment type="similarity">
    <text evidence="1 17">Belongs to the globin family.</text>
</comment>
<evidence type="ECO:0000256" key="6">
    <source>
        <dbReference type="ARBA" id="ARBA00022621"/>
    </source>
</evidence>
<dbReference type="PROSITE" id="PS01033">
    <property type="entry name" value="GLOBIN"/>
    <property type="match status" value="1"/>
</dbReference>
<gene>
    <name evidence="19" type="ORF">M9458_000796</name>
</gene>
<organism evidence="19 20">
    <name type="scientific">Cirrhinus mrigala</name>
    <name type="common">Mrigala</name>
    <dbReference type="NCBI Taxonomy" id="683832"/>
    <lineage>
        <taxon>Eukaryota</taxon>
        <taxon>Metazoa</taxon>
        <taxon>Chordata</taxon>
        <taxon>Craniata</taxon>
        <taxon>Vertebrata</taxon>
        <taxon>Euteleostomi</taxon>
        <taxon>Actinopterygii</taxon>
        <taxon>Neopterygii</taxon>
        <taxon>Teleostei</taxon>
        <taxon>Ostariophysi</taxon>
        <taxon>Cypriniformes</taxon>
        <taxon>Cyprinidae</taxon>
        <taxon>Labeoninae</taxon>
        <taxon>Labeonini</taxon>
        <taxon>Cirrhinus</taxon>
    </lineage>
</organism>
<dbReference type="PANTHER" id="PTHR47132">
    <property type="entry name" value="MYOGLOBIN"/>
    <property type="match status" value="1"/>
</dbReference>
<evidence type="ECO:0000256" key="17">
    <source>
        <dbReference type="RuleBase" id="RU000356"/>
    </source>
</evidence>
<comment type="subunit">
    <text evidence="12">Monomeric.</text>
</comment>
<evidence type="ECO:0000256" key="10">
    <source>
        <dbReference type="ARBA" id="ARBA00023179"/>
    </source>
</evidence>
<feature type="domain" description="Globin" evidence="18">
    <location>
        <begin position="1"/>
        <end position="59"/>
    </location>
</feature>
<evidence type="ECO:0000256" key="13">
    <source>
        <dbReference type="ARBA" id="ARBA00044552"/>
    </source>
</evidence>
<evidence type="ECO:0000256" key="14">
    <source>
        <dbReference type="ARBA" id="ARBA00044553"/>
    </source>
</evidence>